<feature type="domain" description="EamA" evidence="7">
    <location>
        <begin position="11"/>
        <end position="146"/>
    </location>
</feature>
<dbReference type="AlphaFoldDB" id="A0A1X4NQ77"/>
<feature type="transmembrane region" description="Helical" evidence="6">
    <location>
        <begin position="82"/>
        <end position="99"/>
    </location>
</feature>
<feature type="transmembrane region" description="Helical" evidence="6">
    <location>
        <begin position="242"/>
        <end position="262"/>
    </location>
</feature>
<dbReference type="GO" id="GO:0016020">
    <property type="term" value="C:membrane"/>
    <property type="evidence" value="ECO:0007669"/>
    <property type="project" value="UniProtKB-SubCell"/>
</dbReference>
<dbReference type="PANTHER" id="PTHR22911">
    <property type="entry name" value="ACYL-MALONYL CONDENSING ENZYME-RELATED"/>
    <property type="match status" value="1"/>
</dbReference>
<evidence type="ECO:0000256" key="5">
    <source>
        <dbReference type="ARBA" id="ARBA00023136"/>
    </source>
</evidence>
<comment type="subcellular location">
    <subcellularLocation>
        <location evidence="1">Membrane</location>
        <topology evidence="1">Multi-pass membrane protein</topology>
    </subcellularLocation>
</comment>
<dbReference type="InterPro" id="IPR000620">
    <property type="entry name" value="EamA_dom"/>
</dbReference>
<evidence type="ECO:0000256" key="3">
    <source>
        <dbReference type="ARBA" id="ARBA00022692"/>
    </source>
</evidence>
<accession>A0A1X4NQ77</accession>
<evidence type="ECO:0000256" key="2">
    <source>
        <dbReference type="ARBA" id="ARBA00009853"/>
    </source>
</evidence>
<gene>
    <name evidence="8" type="ORF">MGEO_00500</name>
</gene>
<evidence type="ECO:0000259" key="7">
    <source>
        <dbReference type="Pfam" id="PF00892"/>
    </source>
</evidence>
<dbReference type="EMBL" id="JFKC01000001">
    <property type="protein sequence ID" value="OSQ53087.1"/>
    <property type="molecule type" value="Genomic_DNA"/>
</dbReference>
<comment type="similarity">
    <text evidence="2">Belongs to the drug/metabolite transporter (DMT) superfamily. 10 TMS drug/metabolite exporter (DME) (TC 2.A.7.3) family.</text>
</comment>
<feature type="transmembrane region" description="Helical" evidence="6">
    <location>
        <begin position="213"/>
        <end position="235"/>
    </location>
</feature>
<feature type="transmembrane region" description="Helical" evidence="6">
    <location>
        <begin position="186"/>
        <end position="207"/>
    </location>
</feature>
<keyword evidence="4 6" id="KW-1133">Transmembrane helix</keyword>
<feature type="transmembrane region" description="Helical" evidence="6">
    <location>
        <begin position="268"/>
        <end position="286"/>
    </location>
</feature>
<dbReference type="Proteomes" id="UP000193926">
    <property type="component" value="Unassembled WGS sequence"/>
</dbReference>
<reference evidence="8 9" key="1">
    <citation type="submission" date="2014-03" db="EMBL/GenBank/DDBJ databases">
        <title>The draft genome sequence of Marivita geojedonensis KCTC 23882.</title>
        <authorList>
            <person name="Lai Q."/>
            <person name="Shao Z."/>
        </authorList>
    </citation>
    <scope>NUCLEOTIDE SEQUENCE [LARGE SCALE GENOMIC DNA]</scope>
    <source>
        <strain evidence="8 9">DPG-138</strain>
    </source>
</reference>
<keyword evidence="9" id="KW-1185">Reference proteome</keyword>
<sequence>MFVPKAPNPLLAALLTLLASAFVGGTTLLAKMLGTDTLGPALNPLQISQGRFTFAFLAFAVAALVMRLQVTQIAWPVHTLRVAFGWGGVTLMFAAAAFIPLSDATAISFLNPVIGMLLAIPLLGERVGPVRLSAAAIALLGAMILLRPTPEAFHPAALLAVGAALSLGFEVIVIKRLTGREGPLQILLVNNVIGVGIASAAAVWVWIAPTPQQWLALAGIGLLMASAQTCFINAIARADASFVGPFFYATLVFAAIYDFVVFGVRPDAVSVIGTVVILCGAGLLVWREGRIRPSTGSPVGRIATPRD</sequence>
<proteinExistence type="inferred from homology"/>
<organism evidence="8 9">
    <name type="scientific">Marivita geojedonensis</name>
    <dbReference type="NCBI Taxonomy" id="1123756"/>
    <lineage>
        <taxon>Bacteria</taxon>
        <taxon>Pseudomonadati</taxon>
        <taxon>Pseudomonadota</taxon>
        <taxon>Alphaproteobacteria</taxon>
        <taxon>Rhodobacterales</taxon>
        <taxon>Roseobacteraceae</taxon>
        <taxon>Marivita</taxon>
    </lineage>
</organism>
<dbReference type="SUPFAM" id="SSF103481">
    <property type="entry name" value="Multidrug resistance efflux transporter EmrE"/>
    <property type="match status" value="2"/>
</dbReference>
<keyword evidence="3 6" id="KW-0812">Transmembrane</keyword>
<evidence type="ECO:0000313" key="9">
    <source>
        <dbReference type="Proteomes" id="UP000193926"/>
    </source>
</evidence>
<evidence type="ECO:0000256" key="4">
    <source>
        <dbReference type="ARBA" id="ARBA00022989"/>
    </source>
</evidence>
<evidence type="ECO:0000313" key="8">
    <source>
        <dbReference type="EMBL" id="OSQ53087.1"/>
    </source>
</evidence>
<feature type="transmembrane region" description="Helical" evidence="6">
    <location>
        <begin position="54"/>
        <end position="70"/>
    </location>
</feature>
<keyword evidence="5 6" id="KW-0472">Membrane</keyword>
<feature type="transmembrane region" description="Helical" evidence="6">
    <location>
        <begin position="152"/>
        <end position="174"/>
    </location>
</feature>
<protein>
    <submittedName>
        <fullName evidence="8">Membrane protein</fullName>
    </submittedName>
</protein>
<dbReference type="OrthoDB" id="9812899at2"/>
<dbReference type="STRING" id="1123756.MGEO_00500"/>
<evidence type="ECO:0000256" key="6">
    <source>
        <dbReference type="SAM" id="Phobius"/>
    </source>
</evidence>
<name>A0A1X4NQ77_9RHOB</name>
<dbReference type="Pfam" id="PF00892">
    <property type="entry name" value="EamA"/>
    <property type="match status" value="2"/>
</dbReference>
<comment type="caution">
    <text evidence="8">The sequence shown here is derived from an EMBL/GenBank/DDBJ whole genome shotgun (WGS) entry which is preliminary data.</text>
</comment>
<dbReference type="RefSeq" id="WP_085634739.1">
    <property type="nucleotide sequence ID" value="NZ_JFKC01000001.1"/>
</dbReference>
<evidence type="ECO:0000256" key="1">
    <source>
        <dbReference type="ARBA" id="ARBA00004141"/>
    </source>
</evidence>
<feature type="domain" description="EamA" evidence="7">
    <location>
        <begin position="156"/>
        <end position="285"/>
    </location>
</feature>
<dbReference type="PANTHER" id="PTHR22911:SF6">
    <property type="entry name" value="SOLUTE CARRIER FAMILY 35 MEMBER G1"/>
    <property type="match status" value="1"/>
</dbReference>
<feature type="transmembrane region" description="Helical" evidence="6">
    <location>
        <begin position="105"/>
        <end position="123"/>
    </location>
</feature>
<feature type="transmembrane region" description="Helical" evidence="6">
    <location>
        <begin position="130"/>
        <end position="146"/>
    </location>
</feature>
<dbReference type="InterPro" id="IPR037185">
    <property type="entry name" value="EmrE-like"/>
</dbReference>